<evidence type="ECO:0000256" key="2">
    <source>
        <dbReference type="ARBA" id="ARBA00004496"/>
    </source>
</evidence>
<keyword evidence="7" id="KW-0408">Iron</keyword>
<keyword evidence="4" id="KW-0004">4Fe-4S</keyword>
<evidence type="ECO:0000256" key="9">
    <source>
        <dbReference type="ARBA" id="ARBA00023128"/>
    </source>
</evidence>
<dbReference type="PANTHER" id="PTHR13273:SF14">
    <property type="entry name" value="ANAMORSIN"/>
    <property type="match status" value="1"/>
</dbReference>
<reference evidence="11" key="1">
    <citation type="submission" date="2011-03" db="EMBL/GenBank/DDBJ databases">
        <title>The Genome Sequence of Nematocida sp1 strain ERTm2.</title>
        <authorList>
            <consortium name="The Broad Institute Genome Sequencing Platform"/>
            <consortium name="The Broad Institute Genome Sequencing Center for Infectious Disease"/>
            <person name="Cuomo C."/>
            <person name="Troemel E."/>
            <person name="Young S.K."/>
            <person name="Zeng Q."/>
            <person name="Gargeya S."/>
            <person name="Fitzgerald M."/>
            <person name="Haas B."/>
            <person name="Abouelleil A."/>
            <person name="Alvarado L."/>
            <person name="Arachchi H.M."/>
            <person name="Berlin A."/>
            <person name="Brown A."/>
            <person name="Chapman S.B."/>
            <person name="Chen Z."/>
            <person name="Dunbar C."/>
            <person name="Freedman E."/>
            <person name="Gearin G."/>
            <person name="Gellesch M."/>
            <person name="Goldberg J."/>
            <person name="Griggs A."/>
            <person name="Gujja S."/>
            <person name="Heilman E.R."/>
            <person name="Heiman D."/>
            <person name="Howarth C."/>
            <person name="Larson L."/>
            <person name="Lui A."/>
            <person name="MacDonald P.J.P."/>
            <person name="Mehta T."/>
            <person name="Montmayeur A."/>
            <person name="Murphy C."/>
            <person name="Neiman D."/>
            <person name="Pearson M."/>
            <person name="Priest M."/>
            <person name="Roberts A."/>
            <person name="Saif S."/>
            <person name="Shea T."/>
            <person name="Shenoy N."/>
            <person name="Sisk P."/>
            <person name="Stolte C."/>
            <person name="Sykes S."/>
            <person name="White J."/>
            <person name="Yandava C."/>
            <person name="Wortman J."/>
            <person name="Nusbaum C."/>
            <person name="Birren B."/>
        </authorList>
    </citation>
    <scope>NUCLEOTIDE SEQUENCE</scope>
    <source>
        <strain evidence="11">ERTm2</strain>
    </source>
</reference>
<dbReference type="Proteomes" id="UP000005622">
    <property type="component" value="Unassembled WGS sequence"/>
</dbReference>
<evidence type="ECO:0000256" key="4">
    <source>
        <dbReference type="ARBA" id="ARBA00022485"/>
    </source>
</evidence>
<dbReference type="InterPro" id="IPR007785">
    <property type="entry name" value="Anamorsin"/>
</dbReference>
<keyword evidence="9" id="KW-0496">Mitochondrion</keyword>
<evidence type="ECO:0000259" key="10">
    <source>
        <dbReference type="Pfam" id="PF05093"/>
    </source>
</evidence>
<keyword evidence="5" id="KW-0963">Cytoplasm</keyword>
<organism evidence="11">
    <name type="scientific">Nematocida ausubeli (strain ATCC PRA-371 / ERTm2)</name>
    <name type="common">Nematode killer fungus</name>
    <dbReference type="NCBI Taxonomy" id="1913371"/>
    <lineage>
        <taxon>Eukaryota</taxon>
        <taxon>Fungi</taxon>
        <taxon>Fungi incertae sedis</taxon>
        <taxon>Microsporidia</taxon>
        <taxon>Nematocida</taxon>
    </lineage>
</organism>
<dbReference type="OrthoDB" id="311633at2759"/>
<evidence type="ECO:0000256" key="5">
    <source>
        <dbReference type="ARBA" id="ARBA00022490"/>
    </source>
</evidence>
<evidence type="ECO:0000256" key="6">
    <source>
        <dbReference type="ARBA" id="ARBA00022723"/>
    </source>
</evidence>
<dbReference type="PANTHER" id="PTHR13273">
    <property type="entry name" value="ANAMORSIN"/>
    <property type="match status" value="1"/>
</dbReference>
<evidence type="ECO:0000313" key="11">
    <source>
        <dbReference type="EMBL" id="EHY66725.1"/>
    </source>
</evidence>
<accession>H8Z9U4</accession>
<keyword evidence="6" id="KW-0479">Metal-binding</keyword>
<sequence>MVSDFVSEDELIYPEDMKDLIKPVRKERTRACANCTCGKKEAILKDTLKEEDFKPVESSCGNCNLGDAFRCTSCPYKGLPPFVVNSAVEFSPDEI</sequence>
<dbReference type="InterPro" id="IPR046408">
    <property type="entry name" value="CIAPIN1"/>
</dbReference>
<dbReference type="Pfam" id="PF05093">
    <property type="entry name" value="CIAPIN1"/>
    <property type="match status" value="1"/>
</dbReference>
<dbReference type="EMBL" id="JH604633">
    <property type="protein sequence ID" value="EHY66725.1"/>
    <property type="molecule type" value="Genomic_DNA"/>
</dbReference>
<protein>
    <recommendedName>
        <fullName evidence="10">Anamorsin C-terminal domain-containing protein</fullName>
    </recommendedName>
</protein>
<feature type="domain" description="Anamorsin C-terminal" evidence="10">
    <location>
        <begin position="48"/>
        <end position="88"/>
    </location>
</feature>
<dbReference type="GO" id="GO:0046872">
    <property type="term" value="F:metal ion binding"/>
    <property type="evidence" value="ECO:0007669"/>
    <property type="project" value="UniProtKB-KW"/>
</dbReference>
<evidence type="ECO:0000256" key="8">
    <source>
        <dbReference type="ARBA" id="ARBA00023014"/>
    </source>
</evidence>
<proteinExistence type="inferred from homology"/>
<dbReference type="GO" id="GO:0016226">
    <property type="term" value="P:iron-sulfur cluster assembly"/>
    <property type="evidence" value="ECO:0007669"/>
    <property type="project" value="InterPro"/>
</dbReference>
<name>H8Z9U4_NEMA1</name>
<evidence type="ECO:0000256" key="1">
    <source>
        <dbReference type="ARBA" id="ARBA00001966"/>
    </source>
</evidence>
<gene>
    <name evidence="11" type="ORF">NERG_00365</name>
</gene>
<dbReference type="AlphaFoldDB" id="H8Z9U4"/>
<dbReference type="GO" id="GO:0051539">
    <property type="term" value="F:4 iron, 4 sulfur cluster binding"/>
    <property type="evidence" value="ECO:0007669"/>
    <property type="project" value="UniProtKB-KW"/>
</dbReference>
<comment type="similarity">
    <text evidence="3">Belongs to the anamorsin family.</text>
</comment>
<dbReference type="HOGENOM" id="CLU_121509_1_0_1"/>
<comment type="subcellular location">
    <subcellularLocation>
        <location evidence="2">Cytoplasm</location>
    </subcellularLocation>
</comment>
<evidence type="ECO:0000256" key="7">
    <source>
        <dbReference type="ARBA" id="ARBA00023004"/>
    </source>
</evidence>
<dbReference type="GO" id="GO:0005737">
    <property type="term" value="C:cytoplasm"/>
    <property type="evidence" value="ECO:0007669"/>
    <property type="project" value="UniProtKB-SubCell"/>
</dbReference>
<evidence type="ECO:0000256" key="3">
    <source>
        <dbReference type="ARBA" id="ARBA00008169"/>
    </source>
</evidence>
<dbReference type="STRING" id="944018.H8Z9U4"/>
<comment type="cofactor">
    <cofactor evidence="1">
        <name>[4Fe-4S] cluster</name>
        <dbReference type="ChEBI" id="CHEBI:49883"/>
    </cofactor>
</comment>
<keyword evidence="8" id="KW-0411">Iron-sulfur</keyword>